<evidence type="ECO:0000256" key="3">
    <source>
        <dbReference type="ARBA" id="ARBA00005150"/>
    </source>
</evidence>
<feature type="domain" description="Mur ligase C-terminal" evidence="21">
    <location>
        <begin position="279"/>
        <end position="396"/>
    </location>
</feature>
<gene>
    <name evidence="23" type="primary">folC</name>
    <name evidence="23" type="ORF">KK2020170_11090</name>
</gene>
<evidence type="ECO:0000256" key="12">
    <source>
        <dbReference type="ARBA" id="ARBA00022842"/>
    </source>
</evidence>
<dbReference type="EMBL" id="AP024749">
    <property type="protein sequence ID" value="BCY28241.1"/>
    <property type="molecule type" value="Genomic_DNA"/>
</dbReference>
<evidence type="ECO:0000256" key="10">
    <source>
        <dbReference type="ARBA" id="ARBA00022741"/>
    </source>
</evidence>
<proteinExistence type="inferred from homology"/>
<evidence type="ECO:0000256" key="8">
    <source>
        <dbReference type="ARBA" id="ARBA00022598"/>
    </source>
</evidence>
<evidence type="ECO:0000259" key="21">
    <source>
        <dbReference type="Pfam" id="PF02875"/>
    </source>
</evidence>
<dbReference type="EC" id="6.3.2.17" evidence="6"/>
<organism evidence="23 24">
    <name type="scientific">Flavobacterium okayamense</name>
    <dbReference type="NCBI Taxonomy" id="2830782"/>
    <lineage>
        <taxon>Bacteria</taxon>
        <taxon>Pseudomonadati</taxon>
        <taxon>Bacteroidota</taxon>
        <taxon>Flavobacteriia</taxon>
        <taxon>Flavobacteriales</taxon>
        <taxon>Flavobacteriaceae</taxon>
        <taxon>Flavobacterium</taxon>
    </lineage>
</organism>
<dbReference type="SUPFAM" id="SSF53623">
    <property type="entry name" value="MurD-like peptide ligases, catalytic domain"/>
    <property type="match status" value="1"/>
</dbReference>
<evidence type="ECO:0000256" key="7">
    <source>
        <dbReference type="ARBA" id="ARBA00019357"/>
    </source>
</evidence>
<dbReference type="InterPro" id="IPR013221">
    <property type="entry name" value="Mur_ligase_cen"/>
</dbReference>
<comment type="catalytic activity">
    <reaction evidence="17">
        <text>(6S)-5,6,7,8-tetrahydrofolyl-(gamma-L-Glu)(n) + L-glutamate + ATP = (6S)-5,6,7,8-tetrahydrofolyl-(gamma-L-Glu)(n+1) + ADP + phosphate + H(+)</text>
        <dbReference type="Rhea" id="RHEA:10580"/>
        <dbReference type="Rhea" id="RHEA-COMP:14738"/>
        <dbReference type="Rhea" id="RHEA-COMP:14740"/>
        <dbReference type="ChEBI" id="CHEBI:15378"/>
        <dbReference type="ChEBI" id="CHEBI:29985"/>
        <dbReference type="ChEBI" id="CHEBI:30616"/>
        <dbReference type="ChEBI" id="CHEBI:43474"/>
        <dbReference type="ChEBI" id="CHEBI:141005"/>
        <dbReference type="ChEBI" id="CHEBI:456216"/>
        <dbReference type="EC" id="6.3.2.17"/>
    </reaction>
</comment>
<dbReference type="Gene3D" id="3.40.1190.10">
    <property type="entry name" value="Mur-like, catalytic domain"/>
    <property type="match status" value="1"/>
</dbReference>
<evidence type="ECO:0000256" key="15">
    <source>
        <dbReference type="ARBA" id="ARBA00030592"/>
    </source>
</evidence>
<dbReference type="Pfam" id="PF08245">
    <property type="entry name" value="Mur_ligase_M"/>
    <property type="match status" value="1"/>
</dbReference>
<keyword evidence="13" id="KW-0289">Folate biosynthesis</keyword>
<evidence type="ECO:0000256" key="5">
    <source>
        <dbReference type="ARBA" id="ARBA00013023"/>
    </source>
</evidence>
<dbReference type="RefSeq" id="WP_221259842.1">
    <property type="nucleotide sequence ID" value="NZ_AP024749.1"/>
</dbReference>
<name>A0ABM7S5D3_9FLAO</name>
<comment type="catalytic activity">
    <reaction evidence="20">
        <text>7,8-dihydropteroate + L-glutamate + ATP = 7,8-dihydrofolate + ADP + phosphate + H(+)</text>
        <dbReference type="Rhea" id="RHEA:23584"/>
        <dbReference type="ChEBI" id="CHEBI:15378"/>
        <dbReference type="ChEBI" id="CHEBI:17839"/>
        <dbReference type="ChEBI" id="CHEBI:29985"/>
        <dbReference type="ChEBI" id="CHEBI:30616"/>
        <dbReference type="ChEBI" id="CHEBI:43474"/>
        <dbReference type="ChEBI" id="CHEBI:57451"/>
        <dbReference type="ChEBI" id="CHEBI:456216"/>
        <dbReference type="EC" id="6.3.2.12"/>
    </reaction>
</comment>
<evidence type="ECO:0000256" key="13">
    <source>
        <dbReference type="ARBA" id="ARBA00022909"/>
    </source>
</evidence>
<dbReference type="InterPro" id="IPR004101">
    <property type="entry name" value="Mur_ligase_C"/>
</dbReference>
<comment type="similarity">
    <text evidence="4">Belongs to the folylpolyglutamate synthase family.</text>
</comment>
<accession>A0ABM7S5D3</accession>
<protein>
    <recommendedName>
        <fullName evidence="7">Dihydrofolate synthase/folylpolyglutamate synthase</fullName>
        <ecNumber evidence="5">6.3.2.12</ecNumber>
        <ecNumber evidence="6">6.3.2.17</ecNumber>
    </recommendedName>
    <alternativeName>
        <fullName evidence="16">Folylpoly-gamma-glutamate synthetase-dihydrofolate synthetase</fullName>
    </alternativeName>
    <alternativeName>
        <fullName evidence="14">Folylpolyglutamate synthetase</fullName>
    </alternativeName>
    <alternativeName>
        <fullName evidence="15">Tetrahydrofolylpolyglutamate synthase</fullName>
    </alternativeName>
</protein>
<evidence type="ECO:0000256" key="17">
    <source>
        <dbReference type="ARBA" id="ARBA00047493"/>
    </source>
</evidence>
<evidence type="ECO:0000256" key="18">
    <source>
        <dbReference type="ARBA" id="ARBA00047808"/>
    </source>
</evidence>
<evidence type="ECO:0000256" key="11">
    <source>
        <dbReference type="ARBA" id="ARBA00022840"/>
    </source>
</evidence>
<dbReference type="InterPro" id="IPR036615">
    <property type="entry name" value="Mur_ligase_C_dom_sf"/>
</dbReference>
<evidence type="ECO:0000313" key="23">
    <source>
        <dbReference type="EMBL" id="BCY28241.1"/>
    </source>
</evidence>
<dbReference type="Proteomes" id="UP000825258">
    <property type="component" value="Chromosome"/>
</dbReference>
<dbReference type="EC" id="6.3.2.12" evidence="5"/>
<keyword evidence="10" id="KW-0547">Nucleotide-binding</keyword>
<keyword evidence="11" id="KW-0067">ATP-binding</keyword>
<evidence type="ECO:0000256" key="6">
    <source>
        <dbReference type="ARBA" id="ARBA00013025"/>
    </source>
</evidence>
<evidence type="ECO:0000256" key="20">
    <source>
        <dbReference type="ARBA" id="ARBA00049161"/>
    </source>
</evidence>
<dbReference type="PROSITE" id="PS01012">
    <property type="entry name" value="FOLYLPOLYGLU_SYNT_2"/>
    <property type="match status" value="1"/>
</dbReference>
<comment type="catalytic activity">
    <reaction evidence="19">
        <text>(6R)-5,10-methylenetetrahydrofolyl-(gamma-L-Glu)(n) + L-glutamate + ATP = (6R)-5,10-methylenetetrahydrofolyl-(gamma-L-Glu)(n+1) + ADP + phosphate + H(+)</text>
        <dbReference type="Rhea" id="RHEA:51912"/>
        <dbReference type="Rhea" id="RHEA-COMP:13257"/>
        <dbReference type="Rhea" id="RHEA-COMP:13258"/>
        <dbReference type="ChEBI" id="CHEBI:15378"/>
        <dbReference type="ChEBI" id="CHEBI:29985"/>
        <dbReference type="ChEBI" id="CHEBI:30616"/>
        <dbReference type="ChEBI" id="CHEBI:43474"/>
        <dbReference type="ChEBI" id="CHEBI:136572"/>
        <dbReference type="ChEBI" id="CHEBI:456216"/>
        <dbReference type="EC" id="6.3.2.17"/>
    </reaction>
</comment>
<comment type="pathway">
    <text evidence="3">Cofactor biosynthesis; tetrahydrofolylpolyglutamate biosynthesis.</text>
</comment>
<evidence type="ECO:0000256" key="16">
    <source>
        <dbReference type="ARBA" id="ARBA00032510"/>
    </source>
</evidence>
<sequence length="404" mass="45293">MNYKETTEWMFGQLPMYQNQGAKAYKADLTNTLALVNHLNNPQKYFKSVHVAGTNGKGSVSSMLASILQEAGYKVGLFTSPHFKDFRERIKINGNEIKEQFVVDFVEKNKDFFDANSLSFFEMTTGMAFSYFAKEKVDVAIIEVGLGGRLDSTNVIDPLVSVITNIGFDHKQFLGNTLGRIAYEKAGIIKHRTPVVVGETIEETKTVFRTIAKLNSSELHIAENINFPDYKCELKGDYQKKNLKTVLTVVSLLQVHFSISKKDVERGLLNVSKNTGLKGRWQVLNEKPFVVCDTAHNEHGLRLVLEQLVGLKYNTLHIVLGVVNDKDLDEILPLFPKVAKYYFCSPNLSRGLDEEVLEKKAEVFGLKGKKFNSVRKAYENALQNAGNEDVVFIGGSTFTVAEVV</sequence>
<reference evidence="23 24" key="1">
    <citation type="submission" date="2021-06" db="EMBL/GenBank/DDBJ databases">
        <title>Whole genome sequences of Flavobacterium sp. KK2020170 and assembly.</title>
        <authorList>
            <person name="Kitahara K."/>
            <person name="Miyoshi S."/>
            <person name="Uesaka K."/>
        </authorList>
    </citation>
    <scope>NUCLEOTIDE SEQUENCE [LARGE SCALE GENOMIC DNA]</scope>
    <source>
        <strain evidence="23 24">KK2020170</strain>
    </source>
</reference>
<comment type="pathway">
    <text evidence="2">Cofactor biosynthesis; tetrahydrofolate biosynthesis; 7,8-dihydrofolate from 2-amino-4-hydroxy-6-hydroxymethyl-7,8-dihydropteridine diphosphate and 4-aminobenzoate: step 2/2.</text>
</comment>
<dbReference type="InterPro" id="IPR018109">
    <property type="entry name" value="Folylpolyglutamate_synth_CS"/>
</dbReference>
<comment type="catalytic activity">
    <reaction evidence="18">
        <text>10-formyltetrahydrofolyl-(gamma-L-Glu)(n) + L-glutamate + ATP = 10-formyltetrahydrofolyl-(gamma-L-Glu)(n+1) + ADP + phosphate + H(+)</text>
        <dbReference type="Rhea" id="RHEA:51904"/>
        <dbReference type="Rhea" id="RHEA-COMP:13088"/>
        <dbReference type="Rhea" id="RHEA-COMP:14300"/>
        <dbReference type="ChEBI" id="CHEBI:15378"/>
        <dbReference type="ChEBI" id="CHEBI:29985"/>
        <dbReference type="ChEBI" id="CHEBI:30616"/>
        <dbReference type="ChEBI" id="CHEBI:43474"/>
        <dbReference type="ChEBI" id="CHEBI:134413"/>
        <dbReference type="ChEBI" id="CHEBI:456216"/>
        <dbReference type="EC" id="6.3.2.17"/>
    </reaction>
</comment>
<evidence type="ECO:0000259" key="22">
    <source>
        <dbReference type="Pfam" id="PF08245"/>
    </source>
</evidence>
<dbReference type="NCBIfam" id="TIGR01499">
    <property type="entry name" value="folC"/>
    <property type="match status" value="1"/>
</dbReference>
<evidence type="ECO:0000256" key="1">
    <source>
        <dbReference type="ARBA" id="ARBA00002714"/>
    </source>
</evidence>
<evidence type="ECO:0000256" key="14">
    <source>
        <dbReference type="ARBA" id="ARBA00030048"/>
    </source>
</evidence>
<dbReference type="InterPro" id="IPR036565">
    <property type="entry name" value="Mur-like_cat_sf"/>
</dbReference>
<keyword evidence="24" id="KW-1185">Reference proteome</keyword>
<dbReference type="Gene3D" id="3.90.190.20">
    <property type="entry name" value="Mur ligase, C-terminal domain"/>
    <property type="match status" value="1"/>
</dbReference>
<evidence type="ECO:0000256" key="2">
    <source>
        <dbReference type="ARBA" id="ARBA00004799"/>
    </source>
</evidence>
<keyword evidence="12" id="KW-0460">Magnesium</keyword>
<evidence type="ECO:0000256" key="19">
    <source>
        <dbReference type="ARBA" id="ARBA00049035"/>
    </source>
</evidence>
<dbReference type="SUPFAM" id="SSF53244">
    <property type="entry name" value="MurD-like peptide ligases, peptide-binding domain"/>
    <property type="match status" value="1"/>
</dbReference>
<dbReference type="Pfam" id="PF02875">
    <property type="entry name" value="Mur_ligase_C"/>
    <property type="match status" value="1"/>
</dbReference>
<keyword evidence="9" id="KW-0479">Metal-binding</keyword>
<dbReference type="PIRSF" id="PIRSF001563">
    <property type="entry name" value="Folylpolyglu_synth"/>
    <property type="match status" value="1"/>
</dbReference>
<feature type="domain" description="Mur ligase central" evidence="22">
    <location>
        <begin position="51"/>
        <end position="226"/>
    </location>
</feature>
<dbReference type="PROSITE" id="PS01011">
    <property type="entry name" value="FOLYLPOLYGLU_SYNT_1"/>
    <property type="match status" value="1"/>
</dbReference>
<keyword evidence="8" id="KW-0436">Ligase</keyword>
<comment type="function">
    <text evidence="1">Functions in two distinct reactions of the de novo folate biosynthetic pathway. Catalyzes the addition of a glutamate residue to dihydropteroate (7,8-dihydropteroate or H2Pte) to form dihydrofolate (7,8-dihydrofolate monoglutamate or H2Pte-Glu). Also catalyzes successive additions of L-glutamate to tetrahydrofolate or 10-formyltetrahydrofolate or 5,10-methylenetetrahydrofolate, leading to folylpolyglutamate derivatives.</text>
</comment>
<evidence type="ECO:0000313" key="24">
    <source>
        <dbReference type="Proteomes" id="UP000825258"/>
    </source>
</evidence>
<evidence type="ECO:0000256" key="9">
    <source>
        <dbReference type="ARBA" id="ARBA00022723"/>
    </source>
</evidence>
<evidence type="ECO:0000256" key="4">
    <source>
        <dbReference type="ARBA" id="ARBA00008276"/>
    </source>
</evidence>
<dbReference type="PANTHER" id="PTHR11136">
    <property type="entry name" value="FOLYLPOLYGLUTAMATE SYNTHASE-RELATED"/>
    <property type="match status" value="1"/>
</dbReference>
<dbReference type="InterPro" id="IPR001645">
    <property type="entry name" value="Folylpolyglutamate_synth"/>
</dbReference>
<dbReference type="PANTHER" id="PTHR11136:SF0">
    <property type="entry name" value="DIHYDROFOLATE SYNTHETASE-RELATED"/>
    <property type="match status" value="1"/>
</dbReference>